<reference evidence="11 12" key="1">
    <citation type="submission" date="2024-09" db="EMBL/GenBank/DDBJ databases">
        <authorList>
            <person name="Lee S.D."/>
        </authorList>
    </citation>
    <scope>NUCLEOTIDE SEQUENCE [LARGE SCALE GENOMIC DNA]</scope>
    <source>
        <strain evidence="11 12">N1-5</strain>
    </source>
</reference>
<keyword evidence="5 7" id="KW-0274">FAD</keyword>
<dbReference type="RefSeq" id="WP_030252621.1">
    <property type="nucleotide sequence ID" value="NZ_JBHEZZ010000005.1"/>
</dbReference>
<protein>
    <submittedName>
        <fullName evidence="11">Acyl-CoA dehydrogenase family protein</fullName>
    </submittedName>
</protein>
<gene>
    <name evidence="11" type="ORF">ACEZDJ_12705</name>
</gene>
<dbReference type="Proteomes" id="UP001592528">
    <property type="component" value="Unassembled WGS sequence"/>
</dbReference>
<dbReference type="InterPro" id="IPR046373">
    <property type="entry name" value="Acyl-CoA_Oxase/DH_mid-dom_sf"/>
</dbReference>
<dbReference type="InterPro" id="IPR009075">
    <property type="entry name" value="AcylCo_DH/oxidase_C"/>
</dbReference>
<evidence type="ECO:0000313" key="12">
    <source>
        <dbReference type="Proteomes" id="UP001592528"/>
    </source>
</evidence>
<dbReference type="InterPro" id="IPR013786">
    <property type="entry name" value="AcylCoA_DH/ox_N"/>
</dbReference>
<evidence type="ECO:0000256" key="1">
    <source>
        <dbReference type="ARBA" id="ARBA00001974"/>
    </source>
</evidence>
<organism evidence="11 12">
    <name type="scientific">Streptacidiphilus cavernicola</name>
    <dbReference type="NCBI Taxonomy" id="3342716"/>
    <lineage>
        <taxon>Bacteria</taxon>
        <taxon>Bacillati</taxon>
        <taxon>Actinomycetota</taxon>
        <taxon>Actinomycetes</taxon>
        <taxon>Kitasatosporales</taxon>
        <taxon>Streptomycetaceae</taxon>
        <taxon>Streptacidiphilus</taxon>
    </lineage>
</organism>
<feature type="domain" description="Acyl-CoA oxidase/dehydrogenase middle" evidence="9">
    <location>
        <begin position="130"/>
        <end position="214"/>
    </location>
</feature>
<evidence type="ECO:0000259" key="8">
    <source>
        <dbReference type="Pfam" id="PF00441"/>
    </source>
</evidence>
<feature type="domain" description="Acyl-CoA dehydrogenase/oxidase N-terminal" evidence="10">
    <location>
        <begin position="17"/>
        <end position="126"/>
    </location>
</feature>
<evidence type="ECO:0000256" key="5">
    <source>
        <dbReference type="ARBA" id="ARBA00022827"/>
    </source>
</evidence>
<sequence>MAWDFETDQEFAEQLAWMRSFIDHELIPLEPVFDELPYDEWSVVRRQLQEQVKARGLWGAFLDPRLGGAGFGQMKLALMSEVIGRCMMSMTVFGVQAPDSGNMELLAHGADEAQKERWLWPNLRGEISSAFALTEPFHAGADPTVIGTTAVLDGDEWVLNGRKWFITNGSVADIVLVFAETTPEGRPHRHASVFVVPAGTPGMEIVRDIGTMAAPDAVFGRPGNHAEIRFRDCRVSGEHLIGAPGEGFVLAQQRLGGGRIHHAMRWLGQAQRSLDIMCERAVSRTSHGRLLGEHQMVQDYVALSHMEIQAARLLTFRTAWRMDRDGARAVRAELGMVKAHVSKVVLGVLDRTIQVCGALGYSSDLPVEAWYRSTRFGPIGDGPDELHKSVLARTLLAGYSPVEGWPSEHIPSRRPAAEAKWAQLRAAAGLT</sequence>
<dbReference type="InterPro" id="IPR050741">
    <property type="entry name" value="Acyl-CoA_dehydrogenase"/>
</dbReference>
<evidence type="ECO:0000259" key="9">
    <source>
        <dbReference type="Pfam" id="PF02770"/>
    </source>
</evidence>
<comment type="similarity">
    <text evidence="2 7">Belongs to the acyl-CoA dehydrogenase family.</text>
</comment>
<evidence type="ECO:0000256" key="3">
    <source>
        <dbReference type="ARBA" id="ARBA00011738"/>
    </source>
</evidence>
<proteinExistence type="inferred from homology"/>
<dbReference type="SUPFAM" id="SSF56645">
    <property type="entry name" value="Acyl-CoA dehydrogenase NM domain-like"/>
    <property type="match status" value="1"/>
</dbReference>
<evidence type="ECO:0000256" key="6">
    <source>
        <dbReference type="ARBA" id="ARBA00023002"/>
    </source>
</evidence>
<evidence type="ECO:0000256" key="4">
    <source>
        <dbReference type="ARBA" id="ARBA00022630"/>
    </source>
</evidence>
<comment type="caution">
    <text evidence="11">The sequence shown here is derived from an EMBL/GenBank/DDBJ whole genome shotgun (WGS) entry which is preliminary data.</text>
</comment>
<comment type="subunit">
    <text evidence="3">Homodimer.</text>
</comment>
<dbReference type="EMBL" id="JBHEZZ010000005">
    <property type="protein sequence ID" value="MFC1402148.1"/>
    <property type="molecule type" value="Genomic_DNA"/>
</dbReference>
<dbReference type="Gene3D" id="1.10.540.10">
    <property type="entry name" value="Acyl-CoA dehydrogenase/oxidase, N-terminal domain"/>
    <property type="match status" value="1"/>
</dbReference>
<dbReference type="InterPro" id="IPR009100">
    <property type="entry name" value="AcylCoA_DH/oxidase_NM_dom_sf"/>
</dbReference>
<evidence type="ECO:0000313" key="11">
    <source>
        <dbReference type="EMBL" id="MFC1402148.1"/>
    </source>
</evidence>
<dbReference type="InterPro" id="IPR006091">
    <property type="entry name" value="Acyl-CoA_Oxase/DH_mid-dom"/>
</dbReference>
<dbReference type="PANTHER" id="PTHR48083">
    <property type="entry name" value="MEDIUM-CHAIN SPECIFIC ACYL-COA DEHYDROGENASE, MITOCHONDRIAL-RELATED"/>
    <property type="match status" value="1"/>
</dbReference>
<dbReference type="Gene3D" id="1.20.140.10">
    <property type="entry name" value="Butyryl-CoA Dehydrogenase, subunit A, domain 3"/>
    <property type="match status" value="1"/>
</dbReference>
<feature type="domain" description="Acyl-CoA dehydrogenase/oxidase C-terminal" evidence="8">
    <location>
        <begin position="245"/>
        <end position="395"/>
    </location>
</feature>
<name>A0ABV6UL14_9ACTN</name>
<dbReference type="Pfam" id="PF02771">
    <property type="entry name" value="Acyl-CoA_dh_N"/>
    <property type="match status" value="1"/>
</dbReference>
<dbReference type="PANTHER" id="PTHR48083:SF13">
    <property type="entry name" value="ACYL-COA DEHYDROGENASE FAMILY MEMBER 11"/>
    <property type="match status" value="1"/>
</dbReference>
<keyword evidence="12" id="KW-1185">Reference proteome</keyword>
<evidence type="ECO:0000256" key="7">
    <source>
        <dbReference type="RuleBase" id="RU362125"/>
    </source>
</evidence>
<keyword evidence="6 7" id="KW-0560">Oxidoreductase</keyword>
<dbReference type="Pfam" id="PF00441">
    <property type="entry name" value="Acyl-CoA_dh_1"/>
    <property type="match status" value="1"/>
</dbReference>
<dbReference type="Pfam" id="PF02770">
    <property type="entry name" value="Acyl-CoA_dh_M"/>
    <property type="match status" value="1"/>
</dbReference>
<dbReference type="SUPFAM" id="SSF47203">
    <property type="entry name" value="Acyl-CoA dehydrogenase C-terminal domain-like"/>
    <property type="match status" value="1"/>
</dbReference>
<evidence type="ECO:0000259" key="10">
    <source>
        <dbReference type="Pfam" id="PF02771"/>
    </source>
</evidence>
<accession>A0ABV6UL14</accession>
<keyword evidence="4 7" id="KW-0285">Flavoprotein</keyword>
<dbReference type="Gene3D" id="2.40.110.10">
    <property type="entry name" value="Butyryl-CoA Dehydrogenase, subunit A, domain 2"/>
    <property type="match status" value="1"/>
</dbReference>
<comment type="cofactor">
    <cofactor evidence="1 7">
        <name>FAD</name>
        <dbReference type="ChEBI" id="CHEBI:57692"/>
    </cofactor>
</comment>
<dbReference type="InterPro" id="IPR037069">
    <property type="entry name" value="AcylCoA_DH/ox_N_sf"/>
</dbReference>
<evidence type="ECO:0000256" key="2">
    <source>
        <dbReference type="ARBA" id="ARBA00009347"/>
    </source>
</evidence>
<dbReference type="InterPro" id="IPR036250">
    <property type="entry name" value="AcylCo_DH-like_C"/>
</dbReference>